<dbReference type="Proteomes" id="UP000525686">
    <property type="component" value="Unassembled WGS sequence"/>
</dbReference>
<dbReference type="Gene3D" id="1.10.10.1320">
    <property type="entry name" value="Anti-sigma factor, zinc-finger domain"/>
    <property type="match status" value="1"/>
</dbReference>
<proteinExistence type="predicted"/>
<gene>
    <name evidence="5" type="ORF">H3146_18725</name>
</gene>
<accession>A0A7W3WN68</accession>
<evidence type="ECO:0000313" key="5">
    <source>
        <dbReference type="EMBL" id="MBB1255374.1"/>
    </source>
</evidence>
<evidence type="ECO:0000256" key="1">
    <source>
        <dbReference type="ARBA" id="ARBA00023015"/>
    </source>
</evidence>
<name>A0A7W3WN68_9ACTN</name>
<reference evidence="6" key="1">
    <citation type="submission" date="2020-05" db="EMBL/GenBank/DDBJ databases">
        <title>Classification of alakaliphilic streptomycetes isolated from an alkaline soil next to Lonar Crater, India and a proposal for the recognition of Streptomyces alkaliterrae sp. nov.</title>
        <authorList>
            <person name="Golinska P."/>
        </authorList>
    </citation>
    <scope>NUCLEOTIDE SEQUENCE [LARGE SCALE GENOMIC DNA]</scope>
    <source>
        <strain evidence="6">OF3</strain>
    </source>
</reference>
<evidence type="ECO:0000256" key="2">
    <source>
        <dbReference type="ARBA" id="ARBA00023163"/>
    </source>
</evidence>
<dbReference type="EMBL" id="JABJWZ010000196">
    <property type="protein sequence ID" value="MBB1255374.1"/>
    <property type="molecule type" value="Genomic_DNA"/>
</dbReference>
<evidence type="ECO:0000256" key="4">
    <source>
        <dbReference type="SAM" id="Phobius"/>
    </source>
</evidence>
<evidence type="ECO:0008006" key="7">
    <source>
        <dbReference type="Google" id="ProtNLM"/>
    </source>
</evidence>
<sequence length="358" mass="37261">MRVSPTAFDTNEHPEVAEISALTEGLLPPDRSADVTNHLNLCPLCADVRSSLEEIRGALGTLPGPVRMPEDIAGRIDAAIAAEALLDATAPGVVSRETTARETTTRETTERADAAPGETAPTEGGAVSRETAGATPSTGRPSNRLDGTRPDGGKRPGGSRPGGRSQRRGSARRRRTLIATLGVCAVALMAGLLLPPLLGDNGSNRSRDEVTAERSAPGTGPAPEELEKQVHELLALTPRRAPTETGNGSDTGNGAAPEQGEEPGEFSPKVSPNGTFGAEQTVTLPECVAAAVNRTEAPLAATRQSHQGTDAYLVVLPHPGDSERVDAYVVDATCADRPADDKGTDPGRLLARHTVDRR</sequence>
<dbReference type="InterPro" id="IPR041916">
    <property type="entry name" value="Anti_sigma_zinc_sf"/>
</dbReference>
<evidence type="ECO:0000313" key="6">
    <source>
        <dbReference type="Proteomes" id="UP000525686"/>
    </source>
</evidence>
<keyword evidence="4" id="KW-0812">Transmembrane</keyword>
<keyword evidence="1" id="KW-0805">Transcription regulation</keyword>
<feature type="region of interest" description="Disordered" evidence="3">
    <location>
        <begin position="197"/>
        <end position="224"/>
    </location>
</feature>
<feature type="transmembrane region" description="Helical" evidence="4">
    <location>
        <begin position="177"/>
        <end position="198"/>
    </location>
</feature>
<keyword evidence="4" id="KW-1133">Transmembrane helix</keyword>
<keyword evidence="4" id="KW-0472">Membrane</keyword>
<evidence type="ECO:0000256" key="3">
    <source>
        <dbReference type="SAM" id="MobiDB-lite"/>
    </source>
</evidence>
<keyword evidence="2" id="KW-0804">Transcription</keyword>
<dbReference type="AlphaFoldDB" id="A0A7W3WN68"/>
<organism evidence="5 6">
    <name type="scientific">Streptomyces alkaliterrae</name>
    <dbReference type="NCBI Taxonomy" id="2213162"/>
    <lineage>
        <taxon>Bacteria</taxon>
        <taxon>Bacillati</taxon>
        <taxon>Actinomycetota</taxon>
        <taxon>Actinomycetes</taxon>
        <taxon>Kitasatosporales</taxon>
        <taxon>Streptomycetaceae</taxon>
        <taxon>Streptomyces</taxon>
    </lineage>
</organism>
<feature type="region of interest" description="Disordered" evidence="3">
    <location>
        <begin position="92"/>
        <end position="173"/>
    </location>
</feature>
<dbReference type="RefSeq" id="WP_181354943.1">
    <property type="nucleotide sequence ID" value="NZ_JABJWZ010000196.1"/>
</dbReference>
<feature type="region of interest" description="Disordered" evidence="3">
    <location>
        <begin position="238"/>
        <end position="277"/>
    </location>
</feature>
<comment type="caution">
    <text evidence="5">The sequence shown here is derived from an EMBL/GenBank/DDBJ whole genome shotgun (WGS) entry which is preliminary data.</text>
</comment>
<protein>
    <recommendedName>
        <fullName evidence="7">Zinc-finger domain-containing protein</fullName>
    </recommendedName>
</protein>
<feature type="compositionally biased region" description="Basic and acidic residues" evidence="3">
    <location>
        <begin position="98"/>
        <end position="113"/>
    </location>
</feature>